<gene>
    <name evidence="1" type="ORF">EZS28_038914</name>
</gene>
<name>A0A5J4U4N0_9EUKA</name>
<proteinExistence type="predicted"/>
<feature type="non-terminal residue" evidence="1">
    <location>
        <position position="33"/>
    </location>
</feature>
<evidence type="ECO:0000313" key="2">
    <source>
        <dbReference type="Proteomes" id="UP000324800"/>
    </source>
</evidence>
<dbReference type="AlphaFoldDB" id="A0A5J4U4N0"/>
<accession>A0A5J4U4N0</accession>
<protein>
    <submittedName>
        <fullName evidence="1">Uncharacterized protein</fullName>
    </submittedName>
</protein>
<dbReference type="Proteomes" id="UP000324800">
    <property type="component" value="Unassembled WGS sequence"/>
</dbReference>
<organism evidence="1 2">
    <name type="scientific">Streblomastix strix</name>
    <dbReference type="NCBI Taxonomy" id="222440"/>
    <lineage>
        <taxon>Eukaryota</taxon>
        <taxon>Metamonada</taxon>
        <taxon>Preaxostyla</taxon>
        <taxon>Oxymonadida</taxon>
        <taxon>Streblomastigidae</taxon>
        <taxon>Streblomastix</taxon>
    </lineage>
</organism>
<reference evidence="1 2" key="1">
    <citation type="submission" date="2019-03" db="EMBL/GenBank/DDBJ databases">
        <title>Single cell metagenomics reveals metabolic interactions within the superorganism composed of flagellate Streblomastix strix and complex community of Bacteroidetes bacteria on its surface.</title>
        <authorList>
            <person name="Treitli S.C."/>
            <person name="Kolisko M."/>
            <person name="Husnik F."/>
            <person name="Keeling P."/>
            <person name="Hampl V."/>
        </authorList>
    </citation>
    <scope>NUCLEOTIDE SEQUENCE [LARGE SCALE GENOMIC DNA]</scope>
    <source>
        <strain evidence="1">ST1C</strain>
    </source>
</reference>
<comment type="caution">
    <text evidence="1">The sequence shown here is derived from an EMBL/GenBank/DDBJ whole genome shotgun (WGS) entry which is preliminary data.</text>
</comment>
<dbReference type="EMBL" id="SNRW01020333">
    <property type="protein sequence ID" value="KAA6365557.1"/>
    <property type="molecule type" value="Genomic_DNA"/>
</dbReference>
<sequence>MEQVKTATEIQNNEQFKIVSYNGLNIMIRQSDG</sequence>
<evidence type="ECO:0000313" key="1">
    <source>
        <dbReference type="EMBL" id="KAA6365557.1"/>
    </source>
</evidence>